<reference evidence="2 3" key="1">
    <citation type="submission" date="2020-08" db="EMBL/GenBank/DDBJ databases">
        <title>Genomic Encyclopedia of Type Strains, Phase IV (KMG-IV): sequencing the most valuable type-strain genomes for metagenomic binning, comparative biology and taxonomic classification.</title>
        <authorList>
            <person name="Goeker M."/>
        </authorList>
    </citation>
    <scope>NUCLEOTIDE SEQUENCE [LARGE SCALE GENOMIC DNA]</scope>
    <source>
        <strain evidence="2 3">DSM 45615</strain>
    </source>
</reference>
<sequence>MWPRVDGLRTIPLGTPGRMRALLNGLVLAGAKQATAGLMELDYRAESEPLEHLGERLVIVDDDGGRVAEVEVTGVEVLPFAAVPWEFALAEGEGYASIDDWREVHRRYWLAEGYEVDDSSEVVCLHFRLIDPPPGGTSG</sequence>
<name>A0A840PWH9_9ACTN</name>
<evidence type="ECO:0000259" key="1">
    <source>
        <dbReference type="SMART" id="SM01022"/>
    </source>
</evidence>
<dbReference type="InterPro" id="IPR009326">
    <property type="entry name" value="DUF984"/>
</dbReference>
<proteinExistence type="predicted"/>
<accession>A0A840PWH9</accession>
<dbReference type="Gene3D" id="3.10.400.10">
    <property type="entry name" value="Sulfate adenylyltransferase"/>
    <property type="match status" value="1"/>
</dbReference>
<dbReference type="Pfam" id="PF04266">
    <property type="entry name" value="ASCH"/>
    <property type="match status" value="1"/>
</dbReference>
<keyword evidence="3" id="KW-1185">Reference proteome</keyword>
<dbReference type="AlphaFoldDB" id="A0A840PWH9"/>
<feature type="domain" description="ASCH" evidence="1">
    <location>
        <begin position="17"/>
        <end position="131"/>
    </location>
</feature>
<organism evidence="2 3">
    <name type="scientific">Thermocatellispora tengchongensis</name>
    <dbReference type="NCBI Taxonomy" id="1073253"/>
    <lineage>
        <taxon>Bacteria</taxon>
        <taxon>Bacillati</taxon>
        <taxon>Actinomycetota</taxon>
        <taxon>Actinomycetes</taxon>
        <taxon>Streptosporangiales</taxon>
        <taxon>Streptosporangiaceae</taxon>
        <taxon>Thermocatellispora</taxon>
    </lineage>
</organism>
<dbReference type="InterPro" id="IPR007374">
    <property type="entry name" value="ASCH_domain"/>
</dbReference>
<dbReference type="EMBL" id="JACHGN010000038">
    <property type="protein sequence ID" value="MBB5140225.1"/>
    <property type="molecule type" value="Genomic_DNA"/>
</dbReference>
<evidence type="ECO:0000313" key="2">
    <source>
        <dbReference type="EMBL" id="MBB5140225.1"/>
    </source>
</evidence>
<dbReference type="SUPFAM" id="SSF88697">
    <property type="entry name" value="PUA domain-like"/>
    <property type="match status" value="1"/>
</dbReference>
<dbReference type="Proteomes" id="UP000578449">
    <property type="component" value="Unassembled WGS sequence"/>
</dbReference>
<dbReference type="RefSeq" id="WP_185057018.1">
    <property type="nucleotide sequence ID" value="NZ_BAABIX010000060.1"/>
</dbReference>
<dbReference type="PANTHER" id="PTHR39203">
    <property type="entry name" value="CYTOPLASMIC PROTEIN-RELATED"/>
    <property type="match status" value="1"/>
</dbReference>
<dbReference type="SMART" id="SM01022">
    <property type="entry name" value="ASCH"/>
    <property type="match status" value="1"/>
</dbReference>
<gene>
    <name evidence="2" type="ORF">HNP84_009992</name>
</gene>
<comment type="caution">
    <text evidence="2">The sequence shown here is derived from an EMBL/GenBank/DDBJ whole genome shotgun (WGS) entry which is preliminary data.</text>
</comment>
<evidence type="ECO:0000313" key="3">
    <source>
        <dbReference type="Proteomes" id="UP000578449"/>
    </source>
</evidence>
<dbReference type="PANTHER" id="PTHR39203:SF1">
    <property type="entry name" value="CYTOPLASMIC PROTEIN"/>
    <property type="match status" value="1"/>
</dbReference>
<dbReference type="InterPro" id="IPR015947">
    <property type="entry name" value="PUA-like_sf"/>
</dbReference>
<protein>
    <submittedName>
        <fullName evidence="2">Uncharacterized protein YhfF</fullName>
    </submittedName>
</protein>